<reference evidence="2 3" key="1">
    <citation type="submission" date="2017-10" db="EMBL/GenBank/DDBJ databases">
        <title>A large-scale comparative metagenomic study reveals the eutrophication-driven functional interactions in six Microcystis-epibionts communities.</title>
        <authorList>
            <person name="Li Q."/>
            <person name="Lin F."/>
        </authorList>
    </citation>
    <scope>NUCLEOTIDE SEQUENCE [LARGE SCALE GENOMIC DNA]</scope>
    <source>
        <strain evidence="2">TF09</strain>
    </source>
</reference>
<dbReference type="Proteomes" id="UP000256873">
    <property type="component" value="Unassembled WGS sequence"/>
</dbReference>
<evidence type="ECO:0000256" key="1">
    <source>
        <dbReference type="SAM" id="SignalP"/>
    </source>
</evidence>
<proteinExistence type="predicted"/>
<evidence type="ECO:0000313" key="2">
    <source>
        <dbReference type="EMBL" id="REJ40099.1"/>
    </source>
</evidence>
<feature type="signal peptide" evidence="1">
    <location>
        <begin position="1"/>
        <end position="25"/>
    </location>
</feature>
<keyword evidence="1" id="KW-0732">Signal</keyword>
<comment type="caution">
    <text evidence="2">The sequence shown here is derived from an EMBL/GenBank/DDBJ whole genome shotgun (WGS) entry which is preliminary data.</text>
</comment>
<accession>A0A3E0KXU4</accession>
<gene>
    <name evidence="2" type="ORF">DWQ54_17235</name>
</gene>
<feature type="chain" id="PRO_5017738576" description="PEP-CTERM sorting domain-containing protein" evidence="1">
    <location>
        <begin position="26"/>
        <end position="158"/>
    </location>
</feature>
<name>A0A3E0KXU4_9CHRO</name>
<protein>
    <recommendedName>
        <fullName evidence="4">PEP-CTERM sorting domain-containing protein</fullName>
    </recommendedName>
</protein>
<evidence type="ECO:0000313" key="3">
    <source>
        <dbReference type="Proteomes" id="UP000256873"/>
    </source>
</evidence>
<dbReference type="AlphaFoldDB" id="A0A3E0KXU4"/>
<dbReference type="EMBL" id="QQWC01000005">
    <property type="protein sequence ID" value="REJ40099.1"/>
    <property type="molecule type" value="Genomic_DNA"/>
</dbReference>
<sequence length="158" mass="17527">MKKMILTLLLALLLVANMNSQVVLAVTIDFQWLGNQGYTAKGSFSYDEKTAPTIFSEKGSGKMRVLEDFQVSFYDNSGQEIAKYDNVSEGISSANYFQFNFNTKTGQVFGSIDLGGEGMGEIYLQGVVKDNLALLRVESVDLVMDEDDSPEIIVQSWH</sequence>
<evidence type="ECO:0008006" key="4">
    <source>
        <dbReference type="Google" id="ProtNLM"/>
    </source>
</evidence>
<organism evidence="2 3">
    <name type="scientific">Microcystis flos-aquae TF09</name>
    <dbReference type="NCBI Taxonomy" id="2060473"/>
    <lineage>
        <taxon>Bacteria</taxon>
        <taxon>Bacillati</taxon>
        <taxon>Cyanobacteriota</taxon>
        <taxon>Cyanophyceae</taxon>
        <taxon>Oscillatoriophycideae</taxon>
        <taxon>Chroococcales</taxon>
        <taxon>Microcystaceae</taxon>
        <taxon>Microcystis</taxon>
    </lineage>
</organism>